<evidence type="ECO:0000259" key="7">
    <source>
        <dbReference type="PROSITE" id="PS51916"/>
    </source>
</evidence>
<dbReference type="GO" id="GO:0008541">
    <property type="term" value="C:proteasome regulatory particle, lid subcomplex"/>
    <property type="evidence" value="ECO:0007669"/>
    <property type="project" value="TreeGrafter"/>
</dbReference>
<comment type="subcellular location">
    <subcellularLocation>
        <location evidence="2">Cytoplasm</location>
    </subcellularLocation>
    <subcellularLocation>
        <location evidence="1">Nucleus</location>
    </subcellularLocation>
</comment>
<evidence type="ECO:0000256" key="5">
    <source>
        <dbReference type="ARBA" id="ARBA00023242"/>
    </source>
</evidence>
<reference evidence="9" key="1">
    <citation type="submission" date="2020-07" db="EMBL/GenBank/DDBJ databases">
        <title>Draft Genome Sequence of a Deep-Sea Yeast, Naganishia (Cryptococcus) liquefaciens strain N6.</title>
        <authorList>
            <person name="Han Y.W."/>
            <person name="Kajitani R."/>
            <person name="Morimoto H."/>
            <person name="Parhat M."/>
            <person name="Tsubouchi H."/>
            <person name="Bakenova O."/>
            <person name="Ogata M."/>
            <person name="Argunhan B."/>
            <person name="Aoki R."/>
            <person name="Kajiwara S."/>
            <person name="Itoh T."/>
            <person name="Iwasaki H."/>
        </authorList>
    </citation>
    <scope>NUCLEOTIDE SEQUENCE</scope>
    <source>
        <strain evidence="9">N6</strain>
    </source>
</reference>
<feature type="region of interest" description="Disordered" evidence="6">
    <location>
        <begin position="1"/>
        <end position="25"/>
    </location>
</feature>
<organism evidence="9 10">
    <name type="scientific">Naganishia liquefaciens</name>
    <dbReference type="NCBI Taxonomy" id="104408"/>
    <lineage>
        <taxon>Eukaryota</taxon>
        <taxon>Fungi</taxon>
        <taxon>Dikarya</taxon>
        <taxon>Basidiomycota</taxon>
        <taxon>Agaricomycotina</taxon>
        <taxon>Tremellomycetes</taxon>
        <taxon>Filobasidiales</taxon>
        <taxon>Filobasidiaceae</taxon>
        <taxon>Naganishia</taxon>
    </lineage>
</organism>
<evidence type="ECO:0000256" key="3">
    <source>
        <dbReference type="ARBA" id="ARBA00022490"/>
    </source>
</evidence>
<accession>A0A8H3TUK3</accession>
<dbReference type="PANTHER" id="PTHR12225">
    <property type="entry name" value="ADHESION REGULATING MOLECULE 1 110 KDA CELL MEMBRANE GLYCOPROTEIN"/>
    <property type="match status" value="1"/>
</dbReference>
<dbReference type="PANTHER" id="PTHR12225:SF0">
    <property type="entry name" value="PROTEASOMAL UBIQUITIN RECEPTOR ADRM1"/>
    <property type="match status" value="1"/>
</dbReference>
<comment type="caution">
    <text evidence="9">The sequence shown here is derived from an EMBL/GenBank/DDBJ whole genome shotgun (WGS) entry which is preliminary data.</text>
</comment>
<dbReference type="InterPro" id="IPR038633">
    <property type="entry name" value="Rpn13/ADRM1_Pru_sf"/>
</dbReference>
<evidence type="ECO:0000313" key="9">
    <source>
        <dbReference type="EMBL" id="GHJ86434.1"/>
    </source>
</evidence>
<keyword evidence="5" id="KW-0539">Nucleus</keyword>
<keyword evidence="10" id="KW-1185">Reference proteome</keyword>
<feature type="region of interest" description="Disordered" evidence="6">
    <location>
        <begin position="141"/>
        <end position="187"/>
    </location>
</feature>
<protein>
    <recommendedName>
        <fullName evidence="11">Adhesion regulating molecule</fullName>
    </recommendedName>
</protein>
<dbReference type="Pfam" id="PF04683">
    <property type="entry name" value="Rpn13_ADRM1_Pru"/>
    <property type="match status" value="1"/>
</dbReference>
<evidence type="ECO:0000256" key="4">
    <source>
        <dbReference type="ARBA" id="ARBA00022942"/>
    </source>
</evidence>
<dbReference type="PROSITE" id="PS51917">
    <property type="entry name" value="PRU"/>
    <property type="match status" value="1"/>
</dbReference>
<evidence type="ECO:0000259" key="8">
    <source>
        <dbReference type="PROSITE" id="PS51917"/>
    </source>
</evidence>
<name>A0A8H3TUK3_9TREE</name>
<sequence>MPILSYKAGRANRRSDDSNWVDPSPEKGTLEFELMDDLAQLVWTSRETGSATEREEYLLFPDDVHVEKVASDATGRTYVFKFSSSDQRLFYWFQDADATKYDRFARTINSFLQNPDSFPGESLEPAPMPDVASAASISIQAEAPAPSGSHQVPITPAPASTVTDTVPATPAPKRVTGIRDAPEDTPSAAQTHQFSEAQLGALAALLQGSRAAGGAQEDANLGDILTPQTITPILLANPSLINRLQPFLPSDIPLSSPPTPQELHDLFSAPQWTEAVRAFDAALRTGGLAGIFGGLGLGARAGDGVKEFLEEVQRRNDEDEPM</sequence>
<feature type="domain" description="Pru" evidence="8">
    <location>
        <begin position="1"/>
        <end position="115"/>
    </location>
</feature>
<dbReference type="GO" id="GO:0005634">
    <property type="term" value="C:nucleus"/>
    <property type="evidence" value="ECO:0007669"/>
    <property type="project" value="UniProtKB-SubCell"/>
</dbReference>
<dbReference type="InterPro" id="IPR006773">
    <property type="entry name" value="Rpn13/ADRM1"/>
</dbReference>
<keyword evidence="4" id="KW-0647">Proteasome</keyword>
<dbReference type="OrthoDB" id="340431at2759"/>
<gene>
    <name evidence="9" type="ORF">NliqN6_2836</name>
</gene>
<dbReference type="Gene3D" id="2.30.29.70">
    <property type="entry name" value="Proteasomal ubiquitin receptor Rpn13/ADRM1"/>
    <property type="match status" value="1"/>
</dbReference>
<feature type="domain" description="DEUBAD" evidence="7">
    <location>
        <begin position="212"/>
        <end position="322"/>
    </location>
</feature>
<dbReference type="GO" id="GO:0061133">
    <property type="term" value="F:endopeptidase activator activity"/>
    <property type="evidence" value="ECO:0007669"/>
    <property type="project" value="TreeGrafter"/>
</dbReference>
<dbReference type="AlphaFoldDB" id="A0A8H3TUK3"/>
<feature type="compositionally biased region" description="Low complexity" evidence="6">
    <location>
        <begin position="157"/>
        <end position="172"/>
    </location>
</feature>
<keyword evidence="3" id="KW-0963">Cytoplasm</keyword>
<dbReference type="GO" id="GO:0005737">
    <property type="term" value="C:cytoplasm"/>
    <property type="evidence" value="ECO:0007669"/>
    <property type="project" value="UniProtKB-SubCell"/>
</dbReference>
<dbReference type="InterPro" id="IPR044867">
    <property type="entry name" value="DEUBAD_dom"/>
</dbReference>
<dbReference type="Gene3D" id="1.10.2020.20">
    <property type="match status" value="1"/>
</dbReference>
<evidence type="ECO:0000256" key="2">
    <source>
        <dbReference type="ARBA" id="ARBA00004496"/>
    </source>
</evidence>
<dbReference type="PROSITE" id="PS51916">
    <property type="entry name" value="DEUBAD"/>
    <property type="match status" value="1"/>
</dbReference>
<dbReference type="Proteomes" id="UP000620104">
    <property type="component" value="Unassembled WGS sequence"/>
</dbReference>
<dbReference type="EMBL" id="BLZA01000018">
    <property type="protein sequence ID" value="GHJ86434.1"/>
    <property type="molecule type" value="Genomic_DNA"/>
</dbReference>
<evidence type="ECO:0008006" key="11">
    <source>
        <dbReference type="Google" id="ProtNLM"/>
    </source>
</evidence>
<dbReference type="InterPro" id="IPR032368">
    <property type="entry name" value="RPN13_DEUBAD"/>
</dbReference>
<proteinExistence type="predicted"/>
<dbReference type="GO" id="GO:0070628">
    <property type="term" value="F:proteasome binding"/>
    <property type="evidence" value="ECO:0007669"/>
    <property type="project" value="TreeGrafter"/>
</dbReference>
<evidence type="ECO:0000256" key="1">
    <source>
        <dbReference type="ARBA" id="ARBA00004123"/>
    </source>
</evidence>
<dbReference type="InterPro" id="IPR044868">
    <property type="entry name" value="Rpn13/ADRM1_Pru"/>
</dbReference>
<dbReference type="InterPro" id="IPR038108">
    <property type="entry name" value="RPN13_DEUBAD_sf"/>
</dbReference>
<evidence type="ECO:0000256" key="6">
    <source>
        <dbReference type="SAM" id="MobiDB-lite"/>
    </source>
</evidence>
<dbReference type="Pfam" id="PF16550">
    <property type="entry name" value="RPN13_C"/>
    <property type="match status" value="1"/>
</dbReference>
<evidence type="ECO:0000313" key="10">
    <source>
        <dbReference type="Proteomes" id="UP000620104"/>
    </source>
</evidence>